<dbReference type="PANTHER" id="PTHR45947:SF3">
    <property type="entry name" value="SULFOQUINOVOSYL TRANSFERASE SQD2"/>
    <property type="match status" value="1"/>
</dbReference>
<dbReference type="AlphaFoldDB" id="A0A8T4LCD3"/>
<dbReference type="PANTHER" id="PTHR45947">
    <property type="entry name" value="SULFOQUINOVOSYL TRANSFERASE SQD2"/>
    <property type="match status" value="1"/>
</dbReference>
<evidence type="ECO:0000259" key="2">
    <source>
        <dbReference type="Pfam" id="PF13439"/>
    </source>
</evidence>
<evidence type="ECO:0000259" key="1">
    <source>
        <dbReference type="Pfam" id="PF00534"/>
    </source>
</evidence>
<reference evidence="3" key="2">
    <citation type="submission" date="2021-05" db="EMBL/GenBank/DDBJ databases">
        <title>Protein family content uncovers lineage relationships and bacterial pathway maintenance mechanisms in DPANN archaea.</title>
        <authorList>
            <person name="Castelle C.J."/>
            <person name="Meheust R."/>
            <person name="Jaffe A.L."/>
            <person name="Seitz K."/>
            <person name="Gong X."/>
            <person name="Baker B.J."/>
            <person name="Banfield J.F."/>
        </authorList>
    </citation>
    <scope>NUCLEOTIDE SEQUENCE</scope>
    <source>
        <strain evidence="3">RIFCSPLOWO2_01_FULL_58_19</strain>
    </source>
</reference>
<organism evidence="3 4">
    <name type="scientific">Candidatus Iainarchaeum sp</name>
    <dbReference type="NCBI Taxonomy" id="3101447"/>
    <lineage>
        <taxon>Archaea</taxon>
        <taxon>Candidatus Iainarchaeota</taxon>
        <taxon>Candidatus Iainarchaeia</taxon>
        <taxon>Candidatus Iainarchaeales</taxon>
        <taxon>Candidatus Iainarchaeaceae</taxon>
        <taxon>Candidatus Iainarchaeum</taxon>
    </lineage>
</organism>
<sequence length="377" mass="41616">MNILIVTHSFPPHPGGIERVAYEQAKGLAGQGHGVCVVTSNRDNVLPEEGMESFHVTRVPCFNPLWGFGPAYIFFHPRLPYILAEKTRWADVVLAHGHPYLSSFLAARAARKAGKPFFLVQHNTFIEYPFPLNWLERLNDWLVGRYSLSAAKKVVCVSKATETYVKTVCPAARTVVLYNGVDLQKFAPAKDKATVRKTLGIPLDKFVVFTVRTLSFKNGIDFLLGAARQLKDREDLLFLVAGNGPDKAKILAAASGLPNFRVLGFVSDEQLPAHYQAADLFVLPSRSGEGFPLAVLEALSSGLPVIATDAGGQREIIQNEVNGFLVKPDVQAIVEKARLLQADRPLLSRLSLNARKCIEGKLDWLHHIQQMIEMVNG</sequence>
<protein>
    <submittedName>
        <fullName evidence="3">Glycosyltransferase family 4 protein</fullName>
    </submittedName>
</protein>
<feature type="domain" description="Glycosyltransferase subfamily 4-like N-terminal" evidence="2">
    <location>
        <begin position="14"/>
        <end position="184"/>
    </location>
</feature>
<evidence type="ECO:0000313" key="4">
    <source>
        <dbReference type="Proteomes" id="UP000678237"/>
    </source>
</evidence>
<feature type="domain" description="Glycosyl transferase family 1" evidence="1">
    <location>
        <begin position="192"/>
        <end position="356"/>
    </location>
</feature>
<dbReference type="Gene3D" id="3.40.50.2000">
    <property type="entry name" value="Glycogen Phosphorylase B"/>
    <property type="match status" value="2"/>
</dbReference>
<dbReference type="Proteomes" id="UP000678237">
    <property type="component" value="Unassembled WGS sequence"/>
</dbReference>
<dbReference type="Pfam" id="PF13439">
    <property type="entry name" value="Glyco_transf_4"/>
    <property type="match status" value="1"/>
</dbReference>
<dbReference type="EMBL" id="JAGVWE010000006">
    <property type="protein sequence ID" value="MBS3063612.1"/>
    <property type="molecule type" value="Genomic_DNA"/>
</dbReference>
<dbReference type="CDD" id="cd03801">
    <property type="entry name" value="GT4_PimA-like"/>
    <property type="match status" value="1"/>
</dbReference>
<name>A0A8T4LCD3_9ARCH</name>
<proteinExistence type="predicted"/>
<dbReference type="SUPFAM" id="SSF53756">
    <property type="entry name" value="UDP-Glycosyltransferase/glycogen phosphorylase"/>
    <property type="match status" value="1"/>
</dbReference>
<comment type="caution">
    <text evidence="3">The sequence shown here is derived from an EMBL/GenBank/DDBJ whole genome shotgun (WGS) entry which is preliminary data.</text>
</comment>
<gene>
    <name evidence="3" type="ORF">J4203_07155</name>
</gene>
<reference evidence="3" key="1">
    <citation type="submission" date="2021-03" db="EMBL/GenBank/DDBJ databases">
        <authorList>
            <person name="Jaffe A."/>
        </authorList>
    </citation>
    <scope>NUCLEOTIDE SEQUENCE</scope>
    <source>
        <strain evidence="3">RIFCSPLOWO2_01_FULL_58_19</strain>
    </source>
</reference>
<dbReference type="GO" id="GO:0016758">
    <property type="term" value="F:hexosyltransferase activity"/>
    <property type="evidence" value="ECO:0007669"/>
    <property type="project" value="TreeGrafter"/>
</dbReference>
<dbReference type="InterPro" id="IPR028098">
    <property type="entry name" value="Glyco_trans_4-like_N"/>
</dbReference>
<accession>A0A8T4LCD3</accession>
<dbReference type="InterPro" id="IPR001296">
    <property type="entry name" value="Glyco_trans_1"/>
</dbReference>
<dbReference type="Pfam" id="PF00534">
    <property type="entry name" value="Glycos_transf_1"/>
    <property type="match status" value="1"/>
</dbReference>
<evidence type="ECO:0000313" key="3">
    <source>
        <dbReference type="EMBL" id="MBS3063612.1"/>
    </source>
</evidence>
<dbReference type="InterPro" id="IPR050194">
    <property type="entry name" value="Glycosyltransferase_grp1"/>
</dbReference>